<reference evidence="3" key="1">
    <citation type="submission" date="2016-01" db="EMBL/GenBank/DDBJ databases">
        <authorList>
            <person name="Mitreva M."/>
            <person name="Pepin K.H."/>
            <person name="Mihindukulasuriya K.A."/>
            <person name="Fulton R."/>
            <person name="Fronick C."/>
            <person name="O'Laughlin M."/>
            <person name="Miner T."/>
            <person name="Herter B."/>
            <person name="Rosa B.A."/>
            <person name="Cordes M."/>
            <person name="Tomlinson C."/>
            <person name="Wollam A."/>
            <person name="Palsikar V.B."/>
            <person name="Mardis E.R."/>
            <person name="Wilson R.K."/>
        </authorList>
    </citation>
    <scope>NUCLEOTIDE SEQUENCE [LARGE SCALE GENOMIC DNA]</scope>
    <source>
        <strain evidence="3">MJR7716</strain>
    </source>
</reference>
<evidence type="ECO:0000256" key="1">
    <source>
        <dbReference type="SAM" id="MobiDB-lite"/>
    </source>
</evidence>
<accession>A0A133QM31</accession>
<proteinExistence type="predicted"/>
<dbReference type="AlphaFoldDB" id="A0A133QM31"/>
<comment type="caution">
    <text evidence="2">The sequence shown here is derived from an EMBL/GenBank/DDBJ whole genome shotgun (WGS) entry which is preliminary data.</text>
</comment>
<gene>
    <name evidence="2" type="ORF">HMPREF3226_00344</name>
</gene>
<dbReference type="Proteomes" id="UP000070533">
    <property type="component" value="Unassembled WGS sequence"/>
</dbReference>
<feature type="region of interest" description="Disordered" evidence="1">
    <location>
        <begin position="281"/>
        <end position="348"/>
    </location>
</feature>
<organism evidence="2 3">
    <name type="scientific">Prevotella corporis</name>
    <dbReference type="NCBI Taxonomy" id="28128"/>
    <lineage>
        <taxon>Bacteria</taxon>
        <taxon>Pseudomonadati</taxon>
        <taxon>Bacteroidota</taxon>
        <taxon>Bacteroidia</taxon>
        <taxon>Bacteroidales</taxon>
        <taxon>Prevotellaceae</taxon>
        <taxon>Prevotella</taxon>
    </lineage>
</organism>
<keyword evidence="3" id="KW-1185">Reference proteome</keyword>
<evidence type="ECO:0008006" key="4">
    <source>
        <dbReference type="Google" id="ProtNLM"/>
    </source>
</evidence>
<feature type="compositionally biased region" description="Basic and acidic residues" evidence="1">
    <location>
        <begin position="294"/>
        <end position="306"/>
    </location>
</feature>
<dbReference type="eggNOG" id="COG2849">
    <property type="taxonomic scope" value="Bacteria"/>
</dbReference>
<protein>
    <recommendedName>
        <fullName evidence="4">MORN repeat protein</fullName>
    </recommendedName>
</protein>
<sequence>MFRPIVITYKRMTGNDAELKIFLYVCSCKAPTPDSYSSVVGYKSDNQMRRLQTIILLLALPLMVVAQRPAGHRIPKDAIFYNSKWQGVSQAGQAAYYRLLAVDDRGQKMFYDYYITGQLRAEKHYVSINRKDDRRTVLTGVARTFHRSGRVESIMRYKGGKAHGRAVSFYPSGMVGMKLNYNNGLLNGTTYTYNESGKLEYTTVWRNGSKVSEQRGGHDKYISQQTHTDSFCEEYRKDEPLIMAQAQAVASGMDQQKPVARSVERELPSHKTIADVARSETPVADNGNVSPSGFEREKTESERLAETVRYPEPGIAEPPAHETPATVPPVADIQSEPTTKKGARAQLKRGKVTDAAAVGAATAARIATTQVPKPVRQEAEKPAEPSHPAIPRAKGEFFFAALYQLLAGGENRTNELTFFDSLAASHGLTLSQTIKGHGAQKELAYNHNMYYDDESGKDIVSGENPRQMGFFGVGMGNRFTIQRINLYTSSADEMTHLAEDALAQGFTVLGGGDFRDMDGNFVLQHPAHNKAGDPYAVIVIFTHVDGAYAGLYHVQLEAK</sequence>
<dbReference type="PATRIC" id="fig|28128.5.peg.343"/>
<evidence type="ECO:0000313" key="3">
    <source>
        <dbReference type="Proteomes" id="UP000070533"/>
    </source>
</evidence>
<name>A0A133QM31_9BACT</name>
<dbReference type="Gene3D" id="2.20.110.10">
    <property type="entry name" value="Histone H3 K4-specific methyltransferase SET7/9 N-terminal domain"/>
    <property type="match status" value="1"/>
</dbReference>
<dbReference type="SUPFAM" id="SSF82185">
    <property type="entry name" value="Histone H3 K4-specific methyltransferase SET7/9 N-terminal domain"/>
    <property type="match status" value="1"/>
</dbReference>
<dbReference type="EMBL" id="LRQG01000013">
    <property type="protein sequence ID" value="KXA43898.1"/>
    <property type="molecule type" value="Genomic_DNA"/>
</dbReference>
<evidence type="ECO:0000313" key="2">
    <source>
        <dbReference type="EMBL" id="KXA43898.1"/>
    </source>
</evidence>
<dbReference type="STRING" id="28128.HMPREF3226_00344"/>